<keyword evidence="2" id="KW-1185">Reference proteome</keyword>
<reference evidence="1 2" key="1">
    <citation type="journal article" date="2024" name="G3 (Bethesda)">
        <title>Genome assembly of Hibiscus sabdariffa L. provides insights into metabolisms of medicinal natural products.</title>
        <authorList>
            <person name="Kim T."/>
        </authorList>
    </citation>
    <scope>NUCLEOTIDE SEQUENCE [LARGE SCALE GENOMIC DNA]</scope>
    <source>
        <strain evidence="1">TK-2024</strain>
        <tissue evidence="1">Old leaves</tissue>
    </source>
</reference>
<evidence type="ECO:0000313" key="2">
    <source>
        <dbReference type="Proteomes" id="UP001396334"/>
    </source>
</evidence>
<protein>
    <submittedName>
        <fullName evidence="1">Uncharacterized protein</fullName>
    </submittedName>
</protein>
<evidence type="ECO:0000313" key="1">
    <source>
        <dbReference type="EMBL" id="KAK9001124.1"/>
    </source>
</evidence>
<accession>A0ABR2QKG7</accession>
<sequence>MVCLQKRIEVKLQELPCCVLHNICEMNEEMKPKRKFKLFDDEVILENNLRSMASTQDRDHIVHNLLHHGLSLSIFFTTVHREIKGKKRTFGYSIFYFKLD</sequence>
<dbReference type="EMBL" id="JBBPBN010000036">
    <property type="protein sequence ID" value="KAK9001124.1"/>
    <property type="molecule type" value="Genomic_DNA"/>
</dbReference>
<gene>
    <name evidence="1" type="ORF">V6N11_082915</name>
</gene>
<dbReference type="Proteomes" id="UP001396334">
    <property type="component" value="Unassembled WGS sequence"/>
</dbReference>
<proteinExistence type="predicted"/>
<comment type="caution">
    <text evidence="1">The sequence shown here is derived from an EMBL/GenBank/DDBJ whole genome shotgun (WGS) entry which is preliminary data.</text>
</comment>
<organism evidence="1 2">
    <name type="scientific">Hibiscus sabdariffa</name>
    <name type="common">roselle</name>
    <dbReference type="NCBI Taxonomy" id="183260"/>
    <lineage>
        <taxon>Eukaryota</taxon>
        <taxon>Viridiplantae</taxon>
        <taxon>Streptophyta</taxon>
        <taxon>Embryophyta</taxon>
        <taxon>Tracheophyta</taxon>
        <taxon>Spermatophyta</taxon>
        <taxon>Magnoliopsida</taxon>
        <taxon>eudicotyledons</taxon>
        <taxon>Gunneridae</taxon>
        <taxon>Pentapetalae</taxon>
        <taxon>rosids</taxon>
        <taxon>malvids</taxon>
        <taxon>Malvales</taxon>
        <taxon>Malvaceae</taxon>
        <taxon>Malvoideae</taxon>
        <taxon>Hibiscus</taxon>
    </lineage>
</organism>
<name>A0ABR2QKG7_9ROSI</name>